<name>A0A2S7SZZ6_9BACT</name>
<protein>
    <submittedName>
        <fullName evidence="1">Uncharacterized protein</fullName>
    </submittedName>
</protein>
<evidence type="ECO:0000313" key="1">
    <source>
        <dbReference type="EMBL" id="PQJ12284.1"/>
    </source>
</evidence>
<reference evidence="1 2" key="1">
    <citation type="submission" date="2018-01" db="EMBL/GenBank/DDBJ databases">
        <title>A novel member of the phylum Bacteroidetes isolated from glacier ice.</title>
        <authorList>
            <person name="Liu Q."/>
            <person name="Xin Y.-H."/>
        </authorList>
    </citation>
    <scope>NUCLEOTIDE SEQUENCE [LARGE SCALE GENOMIC DNA]</scope>
    <source>
        <strain evidence="1 2">RB1R16</strain>
    </source>
</reference>
<evidence type="ECO:0000313" key="2">
    <source>
        <dbReference type="Proteomes" id="UP000239872"/>
    </source>
</evidence>
<dbReference type="Proteomes" id="UP000239872">
    <property type="component" value="Unassembled WGS sequence"/>
</dbReference>
<dbReference type="EMBL" id="PPSL01000001">
    <property type="protein sequence ID" value="PQJ12284.1"/>
    <property type="molecule type" value="Genomic_DNA"/>
</dbReference>
<keyword evidence="2" id="KW-1185">Reference proteome</keyword>
<sequence length="88" mass="10102">MLTTHIATEKDEKYLITIKRLRAVNFSKNLPFLILSDKLPDGQVYREFADGHIELQEVFSTGSTFQYKVLKTLHASEADKVRKAYGLL</sequence>
<comment type="caution">
    <text evidence="1">The sequence shown here is derived from an EMBL/GenBank/DDBJ whole genome shotgun (WGS) entry which is preliminary data.</text>
</comment>
<dbReference type="RefSeq" id="WP_105037168.1">
    <property type="nucleotide sequence ID" value="NZ_PPSL01000001.1"/>
</dbReference>
<dbReference type="OrthoDB" id="679082at2"/>
<proteinExistence type="predicted"/>
<dbReference type="AlphaFoldDB" id="A0A2S7SZZ6"/>
<accession>A0A2S7SZZ6</accession>
<organism evidence="1 2">
    <name type="scientific">Flavipsychrobacter stenotrophus</name>
    <dbReference type="NCBI Taxonomy" id="2077091"/>
    <lineage>
        <taxon>Bacteria</taxon>
        <taxon>Pseudomonadati</taxon>
        <taxon>Bacteroidota</taxon>
        <taxon>Chitinophagia</taxon>
        <taxon>Chitinophagales</taxon>
        <taxon>Chitinophagaceae</taxon>
        <taxon>Flavipsychrobacter</taxon>
    </lineage>
</organism>
<gene>
    <name evidence="1" type="ORF">CJD36_000560</name>
</gene>